<feature type="region of interest" description="Disordered" evidence="1">
    <location>
        <begin position="268"/>
        <end position="304"/>
    </location>
</feature>
<dbReference type="InterPro" id="IPR036028">
    <property type="entry name" value="SH3-like_dom_sf"/>
</dbReference>
<proteinExistence type="predicted"/>
<evidence type="ECO:0000313" key="4">
    <source>
        <dbReference type="Proteomes" id="UP000591131"/>
    </source>
</evidence>
<feature type="compositionally biased region" description="Low complexity" evidence="1">
    <location>
        <begin position="295"/>
        <end position="304"/>
    </location>
</feature>
<protein>
    <recommendedName>
        <fullName evidence="2">Mei2-like C-terminal RNA recognition motif domain-containing protein</fullName>
    </recommendedName>
</protein>
<gene>
    <name evidence="3" type="ORF">FOL47_003347</name>
</gene>
<feature type="domain" description="Mei2-like C-terminal RNA recognition motif" evidence="2">
    <location>
        <begin position="69"/>
        <end position="157"/>
    </location>
</feature>
<feature type="region of interest" description="Disordered" evidence="1">
    <location>
        <begin position="498"/>
        <end position="520"/>
    </location>
</feature>
<organism evidence="3 4">
    <name type="scientific">Perkinsus chesapeaki</name>
    <name type="common">Clam parasite</name>
    <name type="synonym">Perkinsus andrewsi</name>
    <dbReference type="NCBI Taxonomy" id="330153"/>
    <lineage>
        <taxon>Eukaryota</taxon>
        <taxon>Sar</taxon>
        <taxon>Alveolata</taxon>
        <taxon>Perkinsozoa</taxon>
        <taxon>Perkinsea</taxon>
        <taxon>Perkinsida</taxon>
        <taxon>Perkinsidae</taxon>
        <taxon>Perkinsus</taxon>
    </lineage>
</organism>
<reference evidence="3 4" key="1">
    <citation type="submission" date="2020-04" db="EMBL/GenBank/DDBJ databases">
        <title>Perkinsus chesapeaki whole genome sequence.</title>
        <authorList>
            <person name="Bogema D.R."/>
        </authorList>
    </citation>
    <scope>NUCLEOTIDE SEQUENCE [LARGE SCALE GENOMIC DNA]</scope>
    <source>
        <strain evidence="3">ATCC PRA-425</strain>
    </source>
</reference>
<dbReference type="Pfam" id="PF04059">
    <property type="entry name" value="RRM_2"/>
    <property type="match status" value="1"/>
</dbReference>
<dbReference type="Proteomes" id="UP000591131">
    <property type="component" value="Unassembled WGS sequence"/>
</dbReference>
<name>A0A7J6M8V8_PERCH</name>
<feature type="compositionally biased region" description="Pro residues" evidence="1">
    <location>
        <begin position="279"/>
        <end position="294"/>
    </location>
</feature>
<comment type="caution">
    <text evidence="3">The sequence shown here is derived from an EMBL/GenBank/DDBJ whole genome shotgun (WGS) entry which is preliminary data.</text>
</comment>
<dbReference type="InterPro" id="IPR007201">
    <property type="entry name" value="Mei2-like_Rrm_C"/>
</dbReference>
<evidence type="ECO:0000256" key="1">
    <source>
        <dbReference type="SAM" id="MobiDB-lite"/>
    </source>
</evidence>
<feature type="compositionally biased region" description="Low complexity" evidence="1">
    <location>
        <begin position="627"/>
        <end position="636"/>
    </location>
</feature>
<evidence type="ECO:0000313" key="3">
    <source>
        <dbReference type="EMBL" id="KAF4667897.1"/>
    </source>
</evidence>
<feature type="compositionally biased region" description="Polar residues" evidence="1">
    <location>
        <begin position="1"/>
        <end position="12"/>
    </location>
</feature>
<feature type="compositionally biased region" description="Low complexity" evidence="1">
    <location>
        <begin position="498"/>
        <end position="507"/>
    </location>
</feature>
<evidence type="ECO:0000259" key="2">
    <source>
        <dbReference type="Pfam" id="PF04059"/>
    </source>
</evidence>
<dbReference type="EMBL" id="JAAPAO010000201">
    <property type="protein sequence ID" value="KAF4667897.1"/>
    <property type="molecule type" value="Genomic_DNA"/>
</dbReference>
<dbReference type="SUPFAM" id="SSF50044">
    <property type="entry name" value="SH3-domain"/>
    <property type="match status" value="1"/>
</dbReference>
<accession>A0A7J6M8V8</accession>
<feature type="region of interest" description="Disordered" evidence="1">
    <location>
        <begin position="618"/>
        <end position="649"/>
    </location>
</feature>
<dbReference type="OrthoDB" id="444881at2759"/>
<sequence>MSNLRENISRPVSATTTAGGSTGNPTEGSNTDALFRMFGGTAKGSHLGGDVRYGSNAQLLASPAAAPQRTTVMLRNVPNDLGSLDLIAIINQEGFKGAYDFLFMPHERTPATQQGYAFINFLSEGLAHMFRKNFQGKPLTGQFLLKVGDVSDAKTQGFMDNMLPHQNRAPLGLHVFGCPEGTELVRGGRPIQLSLQDMIERNRAATEKAQRESCVVEELLSKGEVETMFDLKPRLVSYEIMQKKQGSGSAATSPRDGQGVSHLRAEAPEFKPGGMAPAMPKPSVPKAVPTPAPQPQLAAPQVRTPAPAVPVAKAPAAAATVGVSPRTAPAAAPKVFLISDLVALKNLATSPSTEDRMSTEEIGNVLNQWQLVPIKADERDLGPNTPPESAATSDQFVSAIEETKAKAAGGNSVIGVLFCESLLRGISATLIASMRKVDVLMLQTGVDGDSQERAKQIIARNEPFMYPVRCRTVKSIGSMITNMKTVVASKGSTAAASSSVTAKQQQQPGEDKAAPPGINSKSTAATAAAELIERQRQLLQQQQQTQLLQAQQPTDSSTPQLVANSQHVARCFWHPTDPNQLHVDTGDVMMVKSISPDGLWAWAINVRKTPQQPGWVPASVFHSPRSQGQRQQQQQQKASVGALPTQAARPRSAMSELAAKLEAHRGGMLPVGGGVTRPQIQSNQLMVVAESMRPGAPPVGTLLQLDSVNPNAGTMAVSWNNGLESGVIPIDLTNYDTLPHFKQGKHRSSGPRFDLEEHSSGNITKTVLCALTEVPSGDRASVQWRKGKARSPYRRNVDDLLCARAEDWCELETMTIPYESARKRALQLISKLEGHADTSPSPGLSLLNRLAESHSAVRAAIRVLGELAEDIGEECRERGELLWKLADSLQSKADAQLLAAAVELRHEQQAAAAREQRIYKDLTAEKARTDQLEVDLGRAEVTEAALRGREAELNDELEWLKVSNNKVMARRLKECSEKGGRDVGVSTDTLVGVERERSRCAASCEALLEALASPEVIDTLAHALPKSLASALRAIAANAAIEDGCLSFLEGNADDALPFLVQMKDMEDLLIEEEGTQTDQCAYADADVQAADELADCTGTQTDEPPMLDASIEANDVSECLLPSSTRSVGVVSDSQSTELSCYIVHGSAVEGTASGDPQPATDLEADELFNSDFVHLIDFSLLQASPRGAVDAAARRSPREALLGHAGLHALINRLYDSLTGQFSAAEGRSTSESVGCNVMAFLRRQHGVPSVLAERSWQLVQSLLRWQGAEAAPRSPSGALGTRCCTCSTVVQFLSGRRPFVEFRMMLYFRELLRRRSKYRHNLQDKGSSKATAAIKLAQDLFSGGVADSVATAVRAADAWKAKSDCSGSAGIVTDEFSARLIEALLDGWACELAGLTGPQLGSVQEAAVAYVDADANFAGRLSHVDCLAAAGGRGMGWTFEREDGPSHVGLADFAKEVGGRRAMVGVSELDAEIIEVIDSALSALELESYARSLVHSGDPGEEYAGRQYQSRIGIVRRLLINGNQTSAALEGLSMLAYFIFNECHKVRASSLLDGLNGKLIEDVFEPLLASAKAFKTLMAGQQTAASPVPRPPVVVRVPTPHAASSAARRT</sequence>
<dbReference type="CDD" id="cd12277">
    <property type="entry name" value="RRM3_MEI2_EAR1_like"/>
    <property type="match status" value="1"/>
</dbReference>
<feature type="region of interest" description="Disordered" evidence="1">
    <location>
        <begin position="1"/>
        <end position="32"/>
    </location>
</feature>
<keyword evidence="4" id="KW-1185">Reference proteome</keyword>
<dbReference type="InterPro" id="IPR035979">
    <property type="entry name" value="RBD_domain_sf"/>
</dbReference>
<dbReference type="GO" id="GO:0003676">
    <property type="term" value="F:nucleic acid binding"/>
    <property type="evidence" value="ECO:0007669"/>
    <property type="project" value="InterPro"/>
</dbReference>
<dbReference type="SUPFAM" id="SSF54928">
    <property type="entry name" value="RNA-binding domain, RBD"/>
    <property type="match status" value="1"/>
</dbReference>
<feature type="region of interest" description="Disordered" evidence="1">
    <location>
        <begin position="1591"/>
        <end position="1613"/>
    </location>
</feature>